<dbReference type="InterPro" id="IPR051783">
    <property type="entry name" value="NAD(P)-dependent_oxidoreduct"/>
</dbReference>
<dbReference type="AlphaFoldDB" id="A0A4Y9R4U3"/>
<dbReference type="GO" id="GO:0005737">
    <property type="term" value="C:cytoplasm"/>
    <property type="evidence" value="ECO:0007669"/>
    <property type="project" value="TreeGrafter"/>
</dbReference>
<sequence>MSILLTGGAGYIGSAVLERLLAAGHEVSALVRSPENAAIVEAAGATAIIGAADDAEIVRAAAGAAEGVIHIASSPDVDAILVPAVLAAIEGRDARFVHTGGIWIYGSGADITEESPFQPLPISGWRAESQALVTAAPNTTIVAPAVVYGDGSGIVRGLIDAARGTGVAPTVPLVGDGSQHWTTVHLDDIAALFVLAYENRSAHGVYIGASGANPTVRELGEAIAGAWNIAGGVAPESVNASRERLGADFADALLLDQQASGGRARTELGWAPSAASVLDEISSGSYSPSVVAEPATGFPA</sequence>
<comment type="caution">
    <text evidence="2">The sequence shown here is derived from an EMBL/GenBank/DDBJ whole genome shotgun (WGS) entry which is preliminary data.</text>
</comment>
<feature type="domain" description="NAD-dependent epimerase/dehydratase" evidence="1">
    <location>
        <begin position="3"/>
        <end position="201"/>
    </location>
</feature>
<dbReference type="SUPFAM" id="SSF51735">
    <property type="entry name" value="NAD(P)-binding Rossmann-fold domains"/>
    <property type="match status" value="1"/>
</dbReference>
<dbReference type="EMBL" id="SPQZ01000002">
    <property type="protein sequence ID" value="TFV99257.1"/>
    <property type="molecule type" value="Genomic_DNA"/>
</dbReference>
<gene>
    <name evidence="2" type="ORF">E4M00_07120</name>
</gene>
<evidence type="ECO:0000313" key="3">
    <source>
        <dbReference type="Proteomes" id="UP000298127"/>
    </source>
</evidence>
<dbReference type="InterPro" id="IPR001509">
    <property type="entry name" value="Epimerase_deHydtase"/>
</dbReference>
<dbReference type="Gene3D" id="3.40.50.720">
    <property type="entry name" value="NAD(P)-binding Rossmann-like Domain"/>
    <property type="match status" value="1"/>
</dbReference>
<dbReference type="Pfam" id="PF01370">
    <property type="entry name" value="Epimerase"/>
    <property type="match status" value="1"/>
</dbReference>
<name>A0A4Y9R4U3_9MICO</name>
<dbReference type="Proteomes" id="UP000298127">
    <property type="component" value="Unassembled WGS sequence"/>
</dbReference>
<dbReference type="PANTHER" id="PTHR48079">
    <property type="entry name" value="PROTEIN YEEZ"/>
    <property type="match status" value="1"/>
</dbReference>
<accession>A0A4Y9R4U3</accession>
<evidence type="ECO:0000313" key="2">
    <source>
        <dbReference type="EMBL" id="TFV99257.1"/>
    </source>
</evidence>
<dbReference type="RefSeq" id="WP_135119736.1">
    <property type="nucleotide sequence ID" value="NZ_SPQZ01000002.1"/>
</dbReference>
<protein>
    <submittedName>
        <fullName evidence="2">NAD-dependent epimerase/dehydratase family protein</fullName>
    </submittedName>
</protein>
<proteinExistence type="predicted"/>
<organism evidence="2 3">
    <name type="scientific">Orlajensenia leifsoniae</name>
    <dbReference type="NCBI Taxonomy" id="2561933"/>
    <lineage>
        <taxon>Bacteria</taxon>
        <taxon>Bacillati</taxon>
        <taxon>Actinomycetota</taxon>
        <taxon>Actinomycetes</taxon>
        <taxon>Micrococcales</taxon>
        <taxon>Microbacteriaceae</taxon>
        <taxon>Orlajensenia</taxon>
    </lineage>
</organism>
<evidence type="ECO:0000259" key="1">
    <source>
        <dbReference type="Pfam" id="PF01370"/>
    </source>
</evidence>
<dbReference type="InterPro" id="IPR036291">
    <property type="entry name" value="NAD(P)-bd_dom_sf"/>
</dbReference>
<dbReference type="GO" id="GO:0004029">
    <property type="term" value="F:aldehyde dehydrogenase (NAD+) activity"/>
    <property type="evidence" value="ECO:0007669"/>
    <property type="project" value="TreeGrafter"/>
</dbReference>
<dbReference type="PANTHER" id="PTHR48079:SF6">
    <property type="entry name" value="NAD(P)-BINDING DOMAIN-CONTAINING PROTEIN-RELATED"/>
    <property type="match status" value="1"/>
</dbReference>
<reference evidence="2 3" key="1">
    <citation type="journal article" date="2018" name="J. Microbiol.">
        <title>Leifsonia flava sp. nov., a novel actinobacterium isolated from the rhizosphere of Aquilegia viridiflora.</title>
        <authorList>
            <person name="Cai Y."/>
            <person name="Tao W.Z."/>
            <person name="Ma Y.J."/>
            <person name="Cheng J."/>
            <person name="Zhang M.Y."/>
            <person name="Zhang Y.X."/>
        </authorList>
    </citation>
    <scope>NUCLEOTIDE SEQUENCE [LARGE SCALE GENOMIC DNA]</scope>
    <source>
        <strain evidence="2 3">SYP-B2174</strain>
    </source>
</reference>
<keyword evidence="3" id="KW-1185">Reference proteome</keyword>